<keyword evidence="4 5" id="KW-0413">Isomerase</keyword>
<keyword evidence="7" id="KW-0812">Transmembrane</keyword>
<accession>A0A669QLN4</accession>
<dbReference type="Ensembl" id="ENSPCLT00000025479.1">
    <property type="protein sequence ID" value="ENSPCLP00000019108.1"/>
    <property type="gene ID" value="ENSPCLG00000016025.1"/>
</dbReference>
<dbReference type="OMA" id="XEKRRAI"/>
<dbReference type="PANTHER" id="PTHR45779:SF2">
    <property type="entry name" value="PEPTIDYL-PROLYL CIS-TRANS ISOMERASE FKBP11"/>
    <property type="match status" value="1"/>
</dbReference>
<keyword evidence="3 5" id="KW-0697">Rotamase</keyword>
<reference evidence="9" key="2">
    <citation type="submission" date="2025-09" db="UniProtKB">
        <authorList>
            <consortium name="Ensembl"/>
        </authorList>
    </citation>
    <scope>IDENTIFICATION</scope>
</reference>
<feature type="domain" description="PPIase FKBP-type" evidence="8">
    <location>
        <begin position="1"/>
        <end position="80"/>
    </location>
</feature>
<dbReference type="AlphaFoldDB" id="A0A669QLN4"/>
<evidence type="ECO:0000313" key="9">
    <source>
        <dbReference type="Ensembl" id="ENSPCLP00000019108.1"/>
    </source>
</evidence>
<keyword evidence="7" id="KW-0472">Membrane</keyword>
<dbReference type="SUPFAM" id="SSF54534">
    <property type="entry name" value="FKBP-like"/>
    <property type="match status" value="1"/>
</dbReference>
<feature type="transmembrane region" description="Helical" evidence="7">
    <location>
        <begin position="92"/>
        <end position="113"/>
    </location>
</feature>
<dbReference type="EC" id="5.2.1.8" evidence="2 5"/>
<evidence type="ECO:0000256" key="1">
    <source>
        <dbReference type="ARBA" id="ARBA00000971"/>
    </source>
</evidence>
<evidence type="ECO:0000256" key="7">
    <source>
        <dbReference type="SAM" id="Phobius"/>
    </source>
</evidence>
<evidence type="ECO:0000256" key="2">
    <source>
        <dbReference type="ARBA" id="ARBA00013194"/>
    </source>
</evidence>
<sequence>MNLQPHCHRQGHQPAHFVPDHLIAGEGTSGSGCVRDWDVCVGEKRRAIIPPHLAYGRRGSPPTIPGDAVLRFEVHLVALSRAGGWRRALDRLLPLLCLALLPALLGLIGFHLYRKASSPKTSKKKQKEEKRNKAKKK</sequence>
<feature type="region of interest" description="Disordered" evidence="6">
    <location>
        <begin position="117"/>
        <end position="137"/>
    </location>
</feature>
<comment type="catalytic activity">
    <reaction evidence="1 5">
        <text>[protein]-peptidylproline (omega=180) = [protein]-peptidylproline (omega=0)</text>
        <dbReference type="Rhea" id="RHEA:16237"/>
        <dbReference type="Rhea" id="RHEA-COMP:10747"/>
        <dbReference type="Rhea" id="RHEA-COMP:10748"/>
        <dbReference type="ChEBI" id="CHEBI:83833"/>
        <dbReference type="ChEBI" id="CHEBI:83834"/>
        <dbReference type="EC" id="5.2.1.8"/>
    </reaction>
</comment>
<dbReference type="PANTHER" id="PTHR45779">
    <property type="entry name" value="PEPTIDYLPROLYL ISOMERASE"/>
    <property type="match status" value="1"/>
</dbReference>
<evidence type="ECO:0000259" key="8">
    <source>
        <dbReference type="PROSITE" id="PS50059"/>
    </source>
</evidence>
<dbReference type="Gene3D" id="3.10.50.40">
    <property type="match status" value="1"/>
</dbReference>
<protein>
    <recommendedName>
        <fullName evidence="2 5">peptidylprolyl isomerase</fullName>
        <ecNumber evidence="2 5">5.2.1.8</ecNumber>
    </recommendedName>
</protein>
<dbReference type="GO" id="GO:0003755">
    <property type="term" value="F:peptidyl-prolyl cis-trans isomerase activity"/>
    <property type="evidence" value="ECO:0007669"/>
    <property type="project" value="UniProtKB-KW"/>
</dbReference>
<evidence type="ECO:0000313" key="10">
    <source>
        <dbReference type="Proteomes" id="UP000472261"/>
    </source>
</evidence>
<dbReference type="InterPro" id="IPR044609">
    <property type="entry name" value="FKBP2/11"/>
</dbReference>
<evidence type="ECO:0000256" key="6">
    <source>
        <dbReference type="SAM" id="MobiDB-lite"/>
    </source>
</evidence>
<proteinExistence type="predicted"/>
<keyword evidence="7" id="KW-1133">Transmembrane helix</keyword>
<reference evidence="9" key="1">
    <citation type="submission" date="2025-08" db="UniProtKB">
        <authorList>
            <consortium name="Ensembl"/>
        </authorList>
    </citation>
    <scope>IDENTIFICATION</scope>
</reference>
<dbReference type="InterPro" id="IPR046357">
    <property type="entry name" value="PPIase_dom_sf"/>
</dbReference>
<dbReference type="Proteomes" id="UP000472261">
    <property type="component" value="Unplaced"/>
</dbReference>
<organism evidence="9 10">
    <name type="scientific">Phasianus colchicus</name>
    <name type="common">Common pheasant</name>
    <dbReference type="NCBI Taxonomy" id="9054"/>
    <lineage>
        <taxon>Eukaryota</taxon>
        <taxon>Metazoa</taxon>
        <taxon>Chordata</taxon>
        <taxon>Craniata</taxon>
        <taxon>Vertebrata</taxon>
        <taxon>Euteleostomi</taxon>
        <taxon>Archelosauria</taxon>
        <taxon>Archosauria</taxon>
        <taxon>Dinosauria</taxon>
        <taxon>Saurischia</taxon>
        <taxon>Theropoda</taxon>
        <taxon>Coelurosauria</taxon>
        <taxon>Aves</taxon>
        <taxon>Neognathae</taxon>
        <taxon>Galloanserae</taxon>
        <taxon>Galliformes</taxon>
        <taxon>Phasianidae</taxon>
        <taxon>Phasianinae</taxon>
        <taxon>Phasianus</taxon>
    </lineage>
</organism>
<name>A0A669QLN4_PHACC</name>
<dbReference type="Pfam" id="PF00254">
    <property type="entry name" value="FKBP_C"/>
    <property type="match status" value="1"/>
</dbReference>
<dbReference type="PROSITE" id="PS50059">
    <property type="entry name" value="FKBP_PPIASE"/>
    <property type="match status" value="1"/>
</dbReference>
<keyword evidence="10" id="KW-1185">Reference proteome</keyword>
<evidence type="ECO:0000256" key="4">
    <source>
        <dbReference type="ARBA" id="ARBA00023235"/>
    </source>
</evidence>
<evidence type="ECO:0000256" key="3">
    <source>
        <dbReference type="ARBA" id="ARBA00023110"/>
    </source>
</evidence>
<dbReference type="GO" id="GO:0005783">
    <property type="term" value="C:endoplasmic reticulum"/>
    <property type="evidence" value="ECO:0007669"/>
    <property type="project" value="TreeGrafter"/>
</dbReference>
<evidence type="ECO:0000256" key="5">
    <source>
        <dbReference type="PROSITE-ProRule" id="PRU00277"/>
    </source>
</evidence>
<dbReference type="InterPro" id="IPR001179">
    <property type="entry name" value="PPIase_FKBP_dom"/>
</dbReference>